<dbReference type="RefSeq" id="XP_062632740.1">
    <property type="nucleotide sequence ID" value="XM_062782349.1"/>
</dbReference>
<sequence>MIFDANNRLSAKDSLDRANILCEWVKRQPNSIRRGRPGVRGRDEGQQRLPPPPIAGGAGMHIAPPRGAAAQAAPANAPVARAAVQPPAQLPGLQNPAPTADLSRPGIAMVAIRGQTVTMRRADNRFDAREILVASGVPDSEKARLAGLLRKEGVRFGDGPVCVSLRHAELLTNATKLKTEMAPLLAVAQGLNLPEDGPINPDRDRPLPSVEGPPARAAPSITLGPPLEGIFQTILYRRNAIAYIPSQRFVNLRQLGIAYGLHHESALRWIKRHKVECQQITAVRTGFRGTYVHYAAAQAYLSAKHINLQWPNVTRPSVKLPNVKRPDVKRTDVKQVNAKPPRPEQLQPRVLPRTISFHGFTPGAAVCTSRHARCEREQ</sequence>
<reference evidence="2" key="1">
    <citation type="journal article" date="2023" name="Mol. Phylogenet. Evol.">
        <title>Genome-scale phylogeny and comparative genomics of the fungal order Sordariales.</title>
        <authorList>
            <person name="Hensen N."/>
            <person name="Bonometti L."/>
            <person name="Westerberg I."/>
            <person name="Brannstrom I.O."/>
            <person name="Guillou S."/>
            <person name="Cros-Aarteil S."/>
            <person name="Calhoun S."/>
            <person name="Haridas S."/>
            <person name="Kuo A."/>
            <person name="Mondo S."/>
            <person name="Pangilinan J."/>
            <person name="Riley R."/>
            <person name="LaButti K."/>
            <person name="Andreopoulos B."/>
            <person name="Lipzen A."/>
            <person name="Chen C."/>
            <person name="Yan M."/>
            <person name="Daum C."/>
            <person name="Ng V."/>
            <person name="Clum A."/>
            <person name="Steindorff A."/>
            <person name="Ohm R.A."/>
            <person name="Martin F."/>
            <person name="Silar P."/>
            <person name="Natvig D.O."/>
            <person name="Lalanne C."/>
            <person name="Gautier V."/>
            <person name="Ament-Velasquez S.L."/>
            <person name="Kruys A."/>
            <person name="Hutchinson M.I."/>
            <person name="Powell A.J."/>
            <person name="Barry K."/>
            <person name="Miller A.N."/>
            <person name="Grigoriev I.V."/>
            <person name="Debuchy R."/>
            <person name="Gladieux P."/>
            <person name="Hiltunen Thoren M."/>
            <person name="Johannesson H."/>
        </authorList>
    </citation>
    <scope>NUCLEOTIDE SEQUENCE</scope>
    <source>
        <strain evidence="2">CBS 141.50</strain>
    </source>
</reference>
<keyword evidence="3" id="KW-1185">Reference proteome</keyword>
<feature type="compositionally biased region" description="Low complexity" evidence="1">
    <location>
        <begin position="63"/>
        <end position="81"/>
    </location>
</feature>
<protein>
    <submittedName>
        <fullName evidence="2">Uncharacterized protein</fullName>
    </submittedName>
</protein>
<dbReference type="GeneID" id="87818962"/>
<reference evidence="2" key="2">
    <citation type="submission" date="2023-05" db="EMBL/GenBank/DDBJ databases">
        <authorList>
            <consortium name="Lawrence Berkeley National Laboratory"/>
            <person name="Steindorff A."/>
            <person name="Hensen N."/>
            <person name="Bonometti L."/>
            <person name="Westerberg I."/>
            <person name="Brannstrom I.O."/>
            <person name="Guillou S."/>
            <person name="Cros-Aarteil S."/>
            <person name="Calhoun S."/>
            <person name="Haridas S."/>
            <person name="Kuo A."/>
            <person name="Mondo S."/>
            <person name="Pangilinan J."/>
            <person name="Riley R."/>
            <person name="Labutti K."/>
            <person name="Andreopoulos B."/>
            <person name="Lipzen A."/>
            <person name="Chen C."/>
            <person name="Yanf M."/>
            <person name="Daum C."/>
            <person name="Ng V."/>
            <person name="Clum A."/>
            <person name="Ohm R."/>
            <person name="Martin F."/>
            <person name="Silar P."/>
            <person name="Natvig D."/>
            <person name="Lalanne C."/>
            <person name="Gautier V."/>
            <person name="Ament-Velasquez S.L."/>
            <person name="Kruys A."/>
            <person name="Hutchinson M.I."/>
            <person name="Powell A.J."/>
            <person name="Barry K."/>
            <person name="Miller A.N."/>
            <person name="Grigoriev I.V."/>
            <person name="Debuchy R."/>
            <person name="Gladieux P."/>
            <person name="Thoren M.H."/>
            <person name="Johannesson H."/>
        </authorList>
    </citation>
    <scope>NUCLEOTIDE SEQUENCE</scope>
    <source>
        <strain evidence="2">CBS 141.50</strain>
    </source>
</reference>
<dbReference type="Proteomes" id="UP001302676">
    <property type="component" value="Unassembled WGS sequence"/>
</dbReference>
<feature type="region of interest" description="Disordered" evidence="1">
    <location>
        <begin position="31"/>
        <end position="81"/>
    </location>
</feature>
<proteinExistence type="predicted"/>
<comment type="caution">
    <text evidence="2">The sequence shown here is derived from an EMBL/GenBank/DDBJ whole genome shotgun (WGS) entry which is preliminary data.</text>
</comment>
<feature type="region of interest" description="Disordered" evidence="1">
    <location>
        <begin position="195"/>
        <end position="219"/>
    </location>
</feature>
<organism evidence="2 3">
    <name type="scientific">Dichotomopilus funicola</name>
    <dbReference type="NCBI Taxonomy" id="1934379"/>
    <lineage>
        <taxon>Eukaryota</taxon>
        <taxon>Fungi</taxon>
        <taxon>Dikarya</taxon>
        <taxon>Ascomycota</taxon>
        <taxon>Pezizomycotina</taxon>
        <taxon>Sordariomycetes</taxon>
        <taxon>Sordariomycetidae</taxon>
        <taxon>Sordariales</taxon>
        <taxon>Chaetomiaceae</taxon>
        <taxon>Dichotomopilus</taxon>
    </lineage>
</organism>
<evidence type="ECO:0000256" key="1">
    <source>
        <dbReference type="SAM" id="MobiDB-lite"/>
    </source>
</evidence>
<dbReference type="EMBL" id="MU853667">
    <property type="protein sequence ID" value="KAK4139369.1"/>
    <property type="molecule type" value="Genomic_DNA"/>
</dbReference>
<name>A0AAN6UUV9_9PEZI</name>
<dbReference type="AlphaFoldDB" id="A0AAN6UUV9"/>
<evidence type="ECO:0000313" key="3">
    <source>
        <dbReference type="Proteomes" id="UP001302676"/>
    </source>
</evidence>
<accession>A0AAN6UUV9</accession>
<evidence type="ECO:0000313" key="2">
    <source>
        <dbReference type="EMBL" id="KAK4139369.1"/>
    </source>
</evidence>
<gene>
    <name evidence="2" type="ORF">C8A04DRAFT_33159</name>
</gene>